<feature type="domain" description="C2H2-type" evidence="2">
    <location>
        <begin position="854"/>
        <end position="877"/>
    </location>
</feature>
<protein>
    <recommendedName>
        <fullName evidence="2">C2H2-type domain-containing protein</fullName>
    </recommendedName>
</protein>
<proteinExistence type="predicted"/>
<dbReference type="Pfam" id="PF26082">
    <property type="entry name" value="zf-C2H2_AcuF"/>
    <property type="match status" value="1"/>
</dbReference>
<keyword evidence="4" id="KW-1185">Reference proteome</keyword>
<dbReference type="PANTHER" id="PTHR35391">
    <property type="entry name" value="C2H2-TYPE DOMAIN-CONTAINING PROTEIN-RELATED"/>
    <property type="match status" value="1"/>
</dbReference>
<feature type="compositionally biased region" description="Acidic residues" evidence="1">
    <location>
        <begin position="639"/>
        <end position="655"/>
    </location>
</feature>
<evidence type="ECO:0000313" key="3">
    <source>
        <dbReference type="EMBL" id="KAK6957589.1"/>
    </source>
</evidence>
<dbReference type="InterPro" id="IPR013087">
    <property type="entry name" value="Znf_C2H2_type"/>
</dbReference>
<evidence type="ECO:0000259" key="2">
    <source>
        <dbReference type="PROSITE" id="PS00028"/>
    </source>
</evidence>
<feature type="domain" description="C2H2-type" evidence="2">
    <location>
        <begin position="919"/>
        <end position="939"/>
    </location>
</feature>
<gene>
    <name evidence="3" type="ORF">Daesc_000376</name>
</gene>
<name>A0AAX6MY96_9PEZI</name>
<accession>A0AAX6MY96</accession>
<feature type="region of interest" description="Disordered" evidence="1">
    <location>
        <begin position="1127"/>
        <end position="1151"/>
    </location>
</feature>
<evidence type="ECO:0000313" key="4">
    <source>
        <dbReference type="Proteomes" id="UP001369815"/>
    </source>
</evidence>
<dbReference type="SMART" id="SM00355">
    <property type="entry name" value="ZnF_C2H2"/>
    <property type="match status" value="3"/>
</dbReference>
<dbReference type="EMBL" id="JBANMG010000001">
    <property type="protein sequence ID" value="KAK6957589.1"/>
    <property type="molecule type" value="Genomic_DNA"/>
</dbReference>
<dbReference type="PANTHER" id="PTHR35391:SF3">
    <property type="entry name" value="FINGER DOMAIN PROTEIN, PUTATIVE (AFU_ORTHOLOGUE AFUA_8G04300)-RELATED"/>
    <property type="match status" value="1"/>
</dbReference>
<feature type="compositionally biased region" description="Polar residues" evidence="1">
    <location>
        <begin position="182"/>
        <end position="206"/>
    </location>
</feature>
<comment type="caution">
    <text evidence="3">The sequence shown here is derived from an EMBL/GenBank/DDBJ whole genome shotgun (WGS) entry which is preliminary data.</text>
</comment>
<organism evidence="3 4">
    <name type="scientific">Daldinia eschscholtzii</name>
    <dbReference type="NCBI Taxonomy" id="292717"/>
    <lineage>
        <taxon>Eukaryota</taxon>
        <taxon>Fungi</taxon>
        <taxon>Dikarya</taxon>
        <taxon>Ascomycota</taxon>
        <taxon>Pezizomycotina</taxon>
        <taxon>Sordariomycetes</taxon>
        <taxon>Xylariomycetidae</taxon>
        <taxon>Xylariales</taxon>
        <taxon>Hypoxylaceae</taxon>
        <taxon>Daldinia</taxon>
    </lineage>
</organism>
<dbReference type="AlphaFoldDB" id="A0AAX6MY96"/>
<feature type="region of interest" description="Disordered" evidence="1">
    <location>
        <begin position="494"/>
        <end position="541"/>
    </location>
</feature>
<feature type="region of interest" description="Disordered" evidence="1">
    <location>
        <begin position="617"/>
        <end position="669"/>
    </location>
</feature>
<dbReference type="InterPro" id="IPR058925">
    <property type="entry name" value="zf-C2H2_AcuF"/>
</dbReference>
<feature type="region of interest" description="Disordered" evidence="1">
    <location>
        <begin position="275"/>
        <end position="371"/>
    </location>
</feature>
<sequence length="1151" mass="126227">MTMNAGYTVSPASLDLRDHLNDRAQQPRRDAHHSYNYNHNQKCPVTPIESHLLSPYSSHVRSNSASPTANINTPADTVSTTDFYQASEFSSDFDDPFLGVDFNDAQGTLPQFLGGFDSIQEPITHVPAQSTGAGDVTYPLSPHLTPAVPPTATFGGSVETHADLTSSTGSEHFENQVRPFTDSVNSNPSAPQLTPDTNGGSFSSDDSITPATLTMATQSPRVTVSMWNRDEEAPIRGVERSFTNGSESPRTMHASQNLAGDLAGENACESTATVPRDAHGNWLPHSARGYRGLAPGDRPSEEIPSPNQQASQRERAEKNKEVFEWVSRSAGDPSHVPDGQEGFPGRVAGGQDSGDDNIPSAEIPLGDTTENKYIPGQTYVNVDGPGGPITQTDIDIMRQLPTWGDAPAIHAIQSGSQYQPATSQAAIERFNRQCQDNDSIVSRAATWGTRRRSLPSMVDMEEILSGNIFKKLSISSHSRRPSFMKRIPSLVRKSSTSQLLKRKGSNASEVPPEDVGECERRESKDTLAPPSRTSSWGIAKKQPPSINTALFGMATGAASIGTTHVRSGSISATVASPKSSFGGGFTIPSVKTTLKRPRSKTELPNTTSEFFSHPNLVGMLKKHGGPPVTSLAGTRSVIDQDDEEDDDDDEEGFDESDIKTEPNKSKPIEPTFAGFREHVLDLNPGLPGENGWLADRIAHQMVIRYKQLQTAKIKHLNQVRQQKCHNGAQCIDLGGSALPLDGKGNERGLDPLSARPDSSDGDTTPLEGGISSESFPQGIPMPPTSSLPAEFECQLCFTSKKFQKPSDWTKHVHEDVQPFTCTWEKCQNPKMFKRKADWVRHENEGHRHLEWWICDVDDCRHICYRRDNFLQHLVREHKFAEPKIKTKAAIKKAGGSDRTWSKVESCHVDTLDKPSNEPCRFCRKTFPTWKKLTVHLAKHMEHISLPVLEVVARKELDADTIISPVQDPPRPSFPVPIVKQEPPSFSPGNVNTPMSVPMSTGPAAYPQDDFNYNIAQMPMRNPLQNEYYTAHPITQPFNGLTPNQGPSMMMPNYNSPQPPQPPYQPIPVTTMSSFDQSANAYANLQPQQDGLEQFPPFDMNALGIQEPAGSLCYNNLAAGNMQPVEQYSNHGGSVSPYQRSPHPGQNSFYNP</sequence>
<feature type="compositionally biased region" description="Basic and acidic residues" evidence="1">
    <location>
        <begin position="312"/>
        <end position="323"/>
    </location>
</feature>
<feature type="compositionally biased region" description="Basic and acidic residues" evidence="1">
    <location>
        <begin position="656"/>
        <end position="667"/>
    </location>
</feature>
<reference evidence="3 4" key="1">
    <citation type="journal article" date="2024" name="Front Chem Biol">
        <title>Unveiling the potential of Daldinia eschscholtzii MFLUCC 19-0629 through bioactivity and bioinformatics studies for enhanced sustainable agriculture production.</title>
        <authorList>
            <person name="Brooks S."/>
            <person name="Weaver J.A."/>
            <person name="Klomchit A."/>
            <person name="Alharthi S.A."/>
            <person name="Onlamun T."/>
            <person name="Nurani R."/>
            <person name="Vong T.K."/>
            <person name="Alberti F."/>
            <person name="Greco C."/>
        </authorList>
    </citation>
    <scope>NUCLEOTIDE SEQUENCE [LARGE SCALE GENOMIC DNA]</scope>
    <source>
        <strain evidence="3">MFLUCC 19-0629</strain>
    </source>
</reference>
<evidence type="ECO:0000256" key="1">
    <source>
        <dbReference type="SAM" id="MobiDB-lite"/>
    </source>
</evidence>
<feature type="region of interest" description="Disordered" evidence="1">
    <location>
        <begin position="740"/>
        <end position="778"/>
    </location>
</feature>
<dbReference type="Proteomes" id="UP001369815">
    <property type="component" value="Unassembled WGS sequence"/>
</dbReference>
<feature type="region of interest" description="Disordered" evidence="1">
    <location>
        <begin position="179"/>
        <end position="206"/>
    </location>
</feature>
<dbReference type="PROSITE" id="PS00028">
    <property type="entry name" value="ZINC_FINGER_C2H2_1"/>
    <property type="match status" value="2"/>
</dbReference>